<dbReference type="EMBL" id="BAABGX010000001">
    <property type="protein sequence ID" value="GAA4296350.1"/>
    <property type="molecule type" value="Genomic_DNA"/>
</dbReference>
<comment type="caution">
    <text evidence="5">The sequence shown here is derived from an EMBL/GenBank/DDBJ whole genome shotgun (WGS) entry which is preliminary data.</text>
</comment>
<dbReference type="Gene3D" id="1.25.40.10">
    <property type="entry name" value="Tetratricopeptide repeat domain"/>
    <property type="match status" value="1"/>
</dbReference>
<evidence type="ECO:0000259" key="4">
    <source>
        <dbReference type="Pfam" id="PF13458"/>
    </source>
</evidence>
<protein>
    <recommendedName>
        <fullName evidence="4">Leucine-binding protein domain-containing protein</fullName>
    </recommendedName>
</protein>
<evidence type="ECO:0000256" key="1">
    <source>
        <dbReference type="ARBA" id="ARBA00010062"/>
    </source>
</evidence>
<dbReference type="InterPro" id="IPR051010">
    <property type="entry name" value="BCAA_transport"/>
</dbReference>
<dbReference type="InterPro" id="IPR028081">
    <property type="entry name" value="Leu-bd"/>
</dbReference>
<dbReference type="InterPro" id="IPR028082">
    <property type="entry name" value="Peripla_BP_I"/>
</dbReference>
<organism evidence="5 6">
    <name type="scientific">Nibribacter koreensis</name>
    <dbReference type="NCBI Taxonomy" id="1084519"/>
    <lineage>
        <taxon>Bacteria</taxon>
        <taxon>Pseudomonadati</taxon>
        <taxon>Bacteroidota</taxon>
        <taxon>Cytophagia</taxon>
        <taxon>Cytophagales</taxon>
        <taxon>Hymenobacteraceae</taxon>
        <taxon>Nibribacter</taxon>
    </lineage>
</organism>
<dbReference type="Pfam" id="PF14559">
    <property type="entry name" value="TPR_19"/>
    <property type="match status" value="1"/>
</dbReference>
<evidence type="ECO:0000256" key="2">
    <source>
        <dbReference type="ARBA" id="ARBA00022729"/>
    </source>
</evidence>
<feature type="chain" id="PRO_5046220615" description="Leucine-binding protein domain-containing protein" evidence="3">
    <location>
        <begin position="21"/>
        <end position="561"/>
    </location>
</feature>
<keyword evidence="6" id="KW-1185">Reference proteome</keyword>
<gene>
    <name evidence="5" type="ORF">GCM10023183_03130</name>
</gene>
<evidence type="ECO:0000313" key="6">
    <source>
        <dbReference type="Proteomes" id="UP001501844"/>
    </source>
</evidence>
<proteinExistence type="inferred from homology"/>
<dbReference type="Proteomes" id="UP001501844">
    <property type="component" value="Unassembled WGS sequence"/>
</dbReference>
<feature type="domain" description="Leucine-binding protein" evidence="4">
    <location>
        <begin position="240"/>
        <end position="507"/>
    </location>
</feature>
<name>A0ABP8F6J7_9BACT</name>
<evidence type="ECO:0000256" key="3">
    <source>
        <dbReference type="SAM" id="SignalP"/>
    </source>
</evidence>
<evidence type="ECO:0000313" key="5">
    <source>
        <dbReference type="EMBL" id="GAA4296350.1"/>
    </source>
</evidence>
<comment type="similarity">
    <text evidence="1">Belongs to the leucine-binding protein family.</text>
</comment>
<dbReference type="Gene3D" id="3.40.50.2300">
    <property type="match status" value="2"/>
</dbReference>
<dbReference type="PANTHER" id="PTHR30483:SF6">
    <property type="entry name" value="PERIPLASMIC BINDING PROTEIN OF ABC TRANSPORTER FOR NATURAL AMINO ACIDS"/>
    <property type="match status" value="1"/>
</dbReference>
<reference evidence="6" key="1">
    <citation type="journal article" date="2019" name="Int. J. Syst. Evol. Microbiol.">
        <title>The Global Catalogue of Microorganisms (GCM) 10K type strain sequencing project: providing services to taxonomists for standard genome sequencing and annotation.</title>
        <authorList>
            <consortium name="The Broad Institute Genomics Platform"/>
            <consortium name="The Broad Institute Genome Sequencing Center for Infectious Disease"/>
            <person name="Wu L."/>
            <person name="Ma J."/>
        </authorList>
    </citation>
    <scope>NUCLEOTIDE SEQUENCE [LARGE SCALE GENOMIC DNA]</scope>
    <source>
        <strain evidence="6">JCM 17917</strain>
    </source>
</reference>
<dbReference type="SUPFAM" id="SSF48452">
    <property type="entry name" value="TPR-like"/>
    <property type="match status" value="1"/>
</dbReference>
<dbReference type="Pfam" id="PF13458">
    <property type="entry name" value="Peripla_BP_6"/>
    <property type="match status" value="1"/>
</dbReference>
<dbReference type="SUPFAM" id="SSF53822">
    <property type="entry name" value="Periplasmic binding protein-like I"/>
    <property type="match status" value="1"/>
</dbReference>
<keyword evidence="2 3" id="KW-0732">Signal</keyword>
<dbReference type="InterPro" id="IPR011990">
    <property type="entry name" value="TPR-like_helical_dom_sf"/>
</dbReference>
<feature type="signal peptide" evidence="3">
    <location>
        <begin position="1"/>
        <end position="20"/>
    </location>
</feature>
<accession>A0ABP8F6J7</accession>
<sequence>MKKRLVLAAAFLTFGWQVQAQNNTEQSTRFNNGRFLLDQEKYALAMEELLPLTSISASSQYAPDAAFLYSVAATKQKKWKEAEQMLTQMQMQFPAWSGLPDAQYLLAQVQFEKKEYQKALQTLNGLQNSGLQEEANSMKRHYLLQLSDKSTFQYLVRQYPDDATLGKAYVDRLVSGWYTAQDRTQLEDLVRKFNLDRSYLTRTTSLKKNEYNLAVLLPFNITDAGSRLEKKNLFITDFYAGMKAAQDSLQRHGIKVNLFPYDSGTDTAQVRQVLQMPELSSMDAVVGPIFKSTSVQAAKLAQQRGLNMFNPFSDDLEMTKGNPYLFLLEASMATQGQRAAAHAYQNFAKKTAVIIYDSNKEDTTFAGSFRRTYTALGGKVQVFQKINSKTSGSIGGILGSLNLRDLGVLVIQSSAVNVASSAVSNLEQKASKVPLLVPATWLEFSQISFSQLDFLEAYFYSPKFVDLDDPAVQTFKRNYTRKHNLPPSAFTYSGFELVYYLGQQLNSQGYAAPLRLGGLLPSYFYQGLSYQNINGQPTQDNQYVPILKIDNGRLLIVNPVL</sequence>
<dbReference type="PANTHER" id="PTHR30483">
    <property type="entry name" value="LEUCINE-SPECIFIC-BINDING PROTEIN"/>
    <property type="match status" value="1"/>
</dbReference>